<feature type="region of interest" description="Disordered" evidence="4">
    <location>
        <begin position="175"/>
        <end position="312"/>
    </location>
</feature>
<feature type="domain" description="U1-type" evidence="5">
    <location>
        <begin position="8"/>
        <end position="43"/>
    </location>
</feature>
<protein>
    <submittedName>
        <fullName evidence="6">Zinc finger, U1-type</fullName>
    </submittedName>
</protein>
<dbReference type="SUPFAM" id="SSF57667">
    <property type="entry name" value="beta-beta-alpha zinc fingers"/>
    <property type="match status" value="1"/>
</dbReference>
<keyword evidence="2" id="KW-0863">Zinc-finger</keyword>
<keyword evidence="7" id="KW-1185">Reference proteome</keyword>
<dbReference type="GO" id="GO:0008270">
    <property type="term" value="F:zinc ion binding"/>
    <property type="evidence" value="ECO:0007669"/>
    <property type="project" value="UniProtKB-KW"/>
</dbReference>
<feature type="compositionally biased region" description="Basic and acidic residues" evidence="4">
    <location>
        <begin position="212"/>
        <end position="225"/>
    </location>
</feature>
<dbReference type="InterPro" id="IPR040023">
    <property type="entry name" value="WBP4"/>
</dbReference>
<dbReference type="GO" id="GO:0071011">
    <property type="term" value="C:precatalytic spliceosome"/>
    <property type="evidence" value="ECO:0007669"/>
    <property type="project" value="TreeGrafter"/>
</dbReference>
<feature type="compositionally biased region" description="Basic residues" evidence="4">
    <location>
        <begin position="301"/>
        <end position="312"/>
    </location>
</feature>
<keyword evidence="3" id="KW-0862">Zinc</keyword>
<feature type="compositionally biased region" description="Basic and acidic residues" evidence="4">
    <location>
        <begin position="24"/>
        <end position="34"/>
    </location>
</feature>
<dbReference type="GO" id="GO:0000398">
    <property type="term" value="P:mRNA splicing, via spliceosome"/>
    <property type="evidence" value="ECO:0007669"/>
    <property type="project" value="InterPro"/>
</dbReference>
<evidence type="ECO:0000256" key="2">
    <source>
        <dbReference type="ARBA" id="ARBA00022771"/>
    </source>
</evidence>
<feature type="compositionally biased region" description="Basic and acidic residues" evidence="4">
    <location>
        <begin position="233"/>
        <end position="243"/>
    </location>
</feature>
<dbReference type="AlphaFoldDB" id="A0A1W5CYF4"/>
<keyword evidence="1" id="KW-0479">Metal-binding</keyword>
<sequence length="312" mass="34883">MSEYWKSTPKYWCKHCKTYVRDTKLERTSHDATPKHQGNLKRFLRDLHRGHDRDERDRQRAKDEVERLNGLVSGSPASAAEGSTSEGAPWRRKAAKPPLSSAPSKQATPAERKQQMAQLAAMGVAVPEEFRREMAMAGDWQMLSERPIYSEGLKKEEDDEDVKPNSLNIGVRKRKFEGQEEEEEAGEMVMRRGWGSTTRTYPGEGGDDLDTLLERTKAVRRRDGALQDAGLGNEKETPADLPERPQSTAGAIEDPPSNMPVIKTEESTLGESDLTAAPEQSLTDTPAIKTEGNSMGSGVVFKKRKPKHIRQK</sequence>
<name>A0A1W5CYF4_9LECA</name>
<evidence type="ECO:0000256" key="3">
    <source>
        <dbReference type="ARBA" id="ARBA00022833"/>
    </source>
</evidence>
<dbReference type="GO" id="GO:0003723">
    <property type="term" value="F:RNA binding"/>
    <property type="evidence" value="ECO:0007669"/>
    <property type="project" value="TreeGrafter"/>
</dbReference>
<organism evidence="6 7">
    <name type="scientific">Lasallia pustulata</name>
    <dbReference type="NCBI Taxonomy" id="136370"/>
    <lineage>
        <taxon>Eukaryota</taxon>
        <taxon>Fungi</taxon>
        <taxon>Dikarya</taxon>
        <taxon>Ascomycota</taxon>
        <taxon>Pezizomycotina</taxon>
        <taxon>Lecanoromycetes</taxon>
        <taxon>OSLEUM clade</taxon>
        <taxon>Umbilicariomycetidae</taxon>
        <taxon>Umbilicariales</taxon>
        <taxon>Umbilicariaceae</taxon>
        <taxon>Lasallia</taxon>
    </lineage>
</organism>
<evidence type="ECO:0000313" key="7">
    <source>
        <dbReference type="Proteomes" id="UP000192927"/>
    </source>
</evidence>
<feature type="region of interest" description="Disordered" evidence="4">
    <location>
        <begin position="24"/>
        <end position="116"/>
    </location>
</feature>
<dbReference type="Pfam" id="PF06220">
    <property type="entry name" value="zf-U1"/>
    <property type="match status" value="1"/>
</dbReference>
<evidence type="ECO:0000256" key="1">
    <source>
        <dbReference type="ARBA" id="ARBA00022723"/>
    </source>
</evidence>
<dbReference type="InterPro" id="IPR036236">
    <property type="entry name" value="Znf_C2H2_sf"/>
</dbReference>
<dbReference type="PANTHER" id="PTHR13173">
    <property type="entry name" value="WW DOMAIN BINDING PROTEIN 4"/>
    <property type="match status" value="1"/>
</dbReference>
<dbReference type="PANTHER" id="PTHR13173:SF10">
    <property type="entry name" value="WW DOMAIN-BINDING PROTEIN 4"/>
    <property type="match status" value="1"/>
</dbReference>
<dbReference type="InterPro" id="IPR013085">
    <property type="entry name" value="U1-CZ_Znf_C2H2"/>
</dbReference>
<evidence type="ECO:0000313" key="6">
    <source>
        <dbReference type="EMBL" id="SLM35689.1"/>
    </source>
</evidence>
<dbReference type="Gene3D" id="3.30.160.60">
    <property type="entry name" value="Classic Zinc Finger"/>
    <property type="match status" value="1"/>
</dbReference>
<feature type="compositionally biased region" description="Basic and acidic residues" evidence="4">
    <location>
        <begin position="43"/>
        <end position="67"/>
    </location>
</feature>
<evidence type="ECO:0000256" key="4">
    <source>
        <dbReference type="SAM" id="MobiDB-lite"/>
    </source>
</evidence>
<evidence type="ECO:0000259" key="5">
    <source>
        <dbReference type="SMART" id="SM00451"/>
    </source>
</evidence>
<feature type="compositionally biased region" description="Low complexity" evidence="4">
    <location>
        <begin position="73"/>
        <end position="88"/>
    </location>
</feature>
<dbReference type="SMART" id="SM00451">
    <property type="entry name" value="ZnF_U1"/>
    <property type="match status" value="1"/>
</dbReference>
<dbReference type="Proteomes" id="UP000192927">
    <property type="component" value="Unassembled WGS sequence"/>
</dbReference>
<dbReference type="EMBL" id="FWEW01000793">
    <property type="protein sequence ID" value="SLM35689.1"/>
    <property type="molecule type" value="Genomic_DNA"/>
</dbReference>
<accession>A0A1W5CYF4</accession>
<dbReference type="InterPro" id="IPR003604">
    <property type="entry name" value="Matrin/U1-like-C_Znf_C2H2"/>
</dbReference>
<reference evidence="7" key="1">
    <citation type="submission" date="2017-03" db="EMBL/GenBank/DDBJ databases">
        <authorList>
            <person name="Sharma R."/>
            <person name="Thines M."/>
        </authorList>
    </citation>
    <scope>NUCLEOTIDE SEQUENCE [LARGE SCALE GENOMIC DNA]</scope>
</reference>
<proteinExistence type="predicted"/>